<accession>A0A3D9RWY7</accession>
<evidence type="ECO:0000259" key="3">
    <source>
        <dbReference type="PROSITE" id="PS51186"/>
    </source>
</evidence>
<name>A0A3D9RWY7_9FLAO</name>
<evidence type="ECO:0000313" key="5">
    <source>
        <dbReference type="Proteomes" id="UP000256429"/>
    </source>
</evidence>
<reference evidence="4 5" key="1">
    <citation type="submission" date="2018-08" db="EMBL/GenBank/DDBJ databases">
        <title>Genomic Encyclopedia of Type Strains, Phase III (KMG-III): the genomes of soil and plant-associated and newly described type strains.</title>
        <authorList>
            <person name="Whitman W."/>
        </authorList>
    </citation>
    <scope>NUCLEOTIDE SEQUENCE [LARGE SCALE GENOMIC DNA]</scope>
    <source>
        <strain evidence="4 5">325-5</strain>
    </source>
</reference>
<gene>
    <name evidence="4" type="ORF">BX611_1131</name>
</gene>
<protein>
    <submittedName>
        <fullName evidence="4">Acetyltransferase (GNAT) family protein</fullName>
    </submittedName>
</protein>
<dbReference type="InterPro" id="IPR000182">
    <property type="entry name" value="GNAT_dom"/>
</dbReference>
<dbReference type="PROSITE" id="PS51186">
    <property type="entry name" value="GNAT"/>
    <property type="match status" value="1"/>
</dbReference>
<dbReference type="PANTHER" id="PTHR43420:SF47">
    <property type="entry name" value="N-ACETYLTRANSFERASE DOMAIN-CONTAINING PROTEIN"/>
    <property type="match status" value="1"/>
</dbReference>
<dbReference type="EMBL" id="QTTQ01000010">
    <property type="protein sequence ID" value="REE81596.1"/>
    <property type="molecule type" value="Genomic_DNA"/>
</dbReference>
<proteinExistence type="predicted"/>
<dbReference type="OrthoDB" id="9800604at2"/>
<comment type="caution">
    <text evidence="4">The sequence shown here is derived from an EMBL/GenBank/DDBJ whole genome shotgun (WGS) entry which is preliminary data.</text>
</comment>
<dbReference type="InterPro" id="IPR016181">
    <property type="entry name" value="Acyl_CoA_acyltransferase"/>
</dbReference>
<dbReference type="AlphaFoldDB" id="A0A3D9RWY7"/>
<dbReference type="RefSeq" id="WP_115879027.1">
    <property type="nucleotide sequence ID" value="NZ_QTTQ01000010.1"/>
</dbReference>
<keyword evidence="5" id="KW-1185">Reference proteome</keyword>
<dbReference type="GO" id="GO:0016747">
    <property type="term" value="F:acyltransferase activity, transferring groups other than amino-acyl groups"/>
    <property type="evidence" value="ECO:0007669"/>
    <property type="project" value="InterPro"/>
</dbReference>
<keyword evidence="1 4" id="KW-0808">Transferase</keyword>
<dbReference type="PANTHER" id="PTHR43420">
    <property type="entry name" value="ACETYLTRANSFERASE"/>
    <property type="match status" value="1"/>
</dbReference>
<dbReference type="Gene3D" id="3.40.630.30">
    <property type="match status" value="1"/>
</dbReference>
<dbReference type="InterPro" id="IPR050680">
    <property type="entry name" value="YpeA/RimI_acetyltransf"/>
</dbReference>
<dbReference type="CDD" id="cd04301">
    <property type="entry name" value="NAT_SF"/>
    <property type="match status" value="1"/>
</dbReference>
<dbReference type="SUPFAM" id="SSF55729">
    <property type="entry name" value="Acyl-CoA N-acyltransferases (Nat)"/>
    <property type="match status" value="1"/>
</dbReference>
<sequence>MIQKVSENTEIKTVEKLAYKIWNAHYVPIIGQNQVDFMLEKFQNFNAISSQIKNGYEYFLISDNKKAIGYLCLLSDNATKKMMISKIYIDQNARGAGFGKQLIDFTKNLAHERNIKTIWLTVNKYNTNSIKWYQKLNFKITEEKIMDIGNGYVMDDFVMELQLD</sequence>
<feature type="domain" description="N-acetyltransferase" evidence="3">
    <location>
        <begin position="3"/>
        <end position="164"/>
    </location>
</feature>
<organism evidence="4 5">
    <name type="scientific">Lutibacter oceani</name>
    <dbReference type="NCBI Taxonomy" id="1853311"/>
    <lineage>
        <taxon>Bacteria</taxon>
        <taxon>Pseudomonadati</taxon>
        <taxon>Bacteroidota</taxon>
        <taxon>Flavobacteriia</taxon>
        <taxon>Flavobacteriales</taxon>
        <taxon>Flavobacteriaceae</taxon>
        <taxon>Lutibacter</taxon>
    </lineage>
</organism>
<evidence type="ECO:0000313" key="4">
    <source>
        <dbReference type="EMBL" id="REE81596.1"/>
    </source>
</evidence>
<keyword evidence="2" id="KW-0012">Acyltransferase</keyword>
<evidence type="ECO:0000256" key="1">
    <source>
        <dbReference type="ARBA" id="ARBA00022679"/>
    </source>
</evidence>
<dbReference type="Pfam" id="PF00583">
    <property type="entry name" value="Acetyltransf_1"/>
    <property type="match status" value="1"/>
</dbReference>
<dbReference type="Proteomes" id="UP000256429">
    <property type="component" value="Unassembled WGS sequence"/>
</dbReference>
<evidence type="ECO:0000256" key="2">
    <source>
        <dbReference type="ARBA" id="ARBA00023315"/>
    </source>
</evidence>